<evidence type="ECO:0000256" key="4">
    <source>
        <dbReference type="ARBA" id="ARBA00022989"/>
    </source>
</evidence>
<keyword evidence="2" id="KW-0812">Transmembrane</keyword>
<evidence type="ECO:0000259" key="5">
    <source>
        <dbReference type="Pfam" id="PF03816"/>
    </source>
</evidence>
<keyword evidence="3" id="KW-0735">Signal-anchor</keyword>
<keyword evidence="4" id="KW-0472">Membrane</keyword>
<accession>A0ABT9ZGL5</accession>
<keyword evidence="4" id="KW-1133">Transmembrane helix</keyword>
<organism evidence="6 7">
    <name type="scientific">Metabacillus malikii</name>
    <dbReference type="NCBI Taxonomy" id="1504265"/>
    <lineage>
        <taxon>Bacteria</taxon>
        <taxon>Bacillati</taxon>
        <taxon>Bacillota</taxon>
        <taxon>Bacilli</taxon>
        <taxon>Bacillales</taxon>
        <taxon>Bacillaceae</taxon>
        <taxon>Metabacillus</taxon>
    </lineage>
</organism>
<name>A0ABT9ZGL5_9BACI</name>
<proteinExistence type="inferred from homology"/>
<reference evidence="6 7" key="1">
    <citation type="submission" date="2023-07" db="EMBL/GenBank/DDBJ databases">
        <title>Genomic Encyclopedia of Type Strains, Phase IV (KMG-IV): sequencing the most valuable type-strain genomes for metagenomic binning, comparative biology and taxonomic classification.</title>
        <authorList>
            <person name="Goeker M."/>
        </authorList>
    </citation>
    <scope>NUCLEOTIDE SEQUENCE [LARGE SCALE GENOMIC DNA]</scope>
    <source>
        <strain evidence="6 7">DSM 29005</strain>
    </source>
</reference>
<sequence>MNNRLNRKKNKKRRILRIILLLFVLLLIGGGIYGVNVYNDIANAVDKMHKSLDREKSEKREEKVQFDLQDPLSILVVGIDEREGDSGRTDSMLVLTINPDTKSTNIVSIPRDTRTELIDEDGDIEIDKMNHAYAFGGIEMTIRSIEHFLNIPIDYYAEVNMEGFRDIVDAVGGIDVDNKHEFELDGTYLSEGKHHLDGEEALQYARMRNEDPLGDFGRQERQREVISKVIDKGASLSTLTNYDDILDALEDNIKTNLTLNEIIGIQMEYKSAAKTIKKLEIEGEGKRLNDGIWYFLVEDEVRQTLSDELRTHLGLSADSVDEINISNY</sequence>
<evidence type="ECO:0000313" key="7">
    <source>
        <dbReference type="Proteomes" id="UP001234495"/>
    </source>
</evidence>
<comment type="caution">
    <text evidence="6">The sequence shown here is derived from an EMBL/GenBank/DDBJ whole genome shotgun (WGS) entry which is preliminary data.</text>
</comment>
<evidence type="ECO:0000256" key="3">
    <source>
        <dbReference type="ARBA" id="ARBA00022968"/>
    </source>
</evidence>
<dbReference type="Proteomes" id="UP001234495">
    <property type="component" value="Unassembled WGS sequence"/>
</dbReference>
<dbReference type="NCBIfam" id="TIGR00350">
    <property type="entry name" value="lytR_cpsA_psr"/>
    <property type="match status" value="1"/>
</dbReference>
<evidence type="ECO:0000313" key="6">
    <source>
        <dbReference type="EMBL" id="MDQ0231430.1"/>
    </source>
</evidence>
<dbReference type="Pfam" id="PF03816">
    <property type="entry name" value="LytR_cpsA_psr"/>
    <property type="match status" value="1"/>
</dbReference>
<evidence type="ECO:0000256" key="2">
    <source>
        <dbReference type="ARBA" id="ARBA00022692"/>
    </source>
</evidence>
<keyword evidence="7" id="KW-1185">Reference proteome</keyword>
<dbReference type="Gene3D" id="3.40.630.190">
    <property type="entry name" value="LCP protein"/>
    <property type="match status" value="1"/>
</dbReference>
<dbReference type="PANTHER" id="PTHR33392">
    <property type="entry name" value="POLYISOPRENYL-TEICHOIC ACID--PEPTIDOGLYCAN TEICHOIC ACID TRANSFERASE TAGU"/>
    <property type="match status" value="1"/>
</dbReference>
<protein>
    <submittedName>
        <fullName evidence="6">LCP family protein required for cell wall assembly</fullName>
    </submittedName>
</protein>
<dbReference type="RefSeq" id="WP_307342370.1">
    <property type="nucleotide sequence ID" value="NZ_JAUSUD010000012.1"/>
</dbReference>
<dbReference type="InterPro" id="IPR050922">
    <property type="entry name" value="LytR/CpsA/Psr_CW_biosynth"/>
</dbReference>
<evidence type="ECO:0000256" key="1">
    <source>
        <dbReference type="ARBA" id="ARBA00006068"/>
    </source>
</evidence>
<feature type="domain" description="Cell envelope-related transcriptional attenuator" evidence="5">
    <location>
        <begin position="88"/>
        <end position="233"/>
    </location>
</feature>
<dbReference type="PANTHER" id="PTHR33392:SF6">
    <property type="entry name" value="POLYISOPRENYL-TEICHOIC ACID--PEPTIDOGLYCAN TEICHOIC ACID TRANSFERASE TAGU"/>
    <property type="match status" value="1"/>
</dbReference>
<dbReference type="EMBL" id="JAUSUD010000012">
    <property type="protein sequence ID" value="MDQ0231430.1"/>
    <property type="molecule type" value="Genomic_DNA"/>
</dbReference>
<comment type="similarity">
    <text evidence="1">Belongs to the LytR/CpsA/Psr (LCP) family.</text>
</comment>
<dbReference type="InterPro" id="IPR004474">
    <property type="entry name" value="LytR_CpsA_psr"/>
</dbReference>
<gene>
    <name evidence="6" type="ORF">J2S19_002713</name>
</gene>